<comment type="caution">
    <text evidence="2">The sequence shown here is derived from an EMBL/GenBank/DDBJ whole genome shotgun (WGS) entry which is preliminary data.</text>
</comment>
<evidence type="ECO:0000313" key="3">
    <source>
        <dbReference type="Proteomes" id="UP000021315"/>
    </source>
</evidence>
<feature type="region of interest" description="Disordered" evidence="1">
    <location>
        <begin position="115"/>
        <end position="138"/>
    </location>
</feature>
<organism evidence="2 3">
    <name type="scientific">Candidatus Accumulibacter cognatus</name>
    <dbReference type="NCBI Taxonomy" id="2954383"/>
    <lineage>
        <taxon>Bacteria</taxon>
        <taxon>Pseudomonadati</taxon>
        <taxon>Pseudomonadota</taxon>
        <taxon>Betaproteobacteria</taxon>
        <taxon>Candidatus Accumulibacter</taxon>
    </lineage>
</organism>
<keyword evidence="3" id="KW-1185">Reference proteome</keyword>
<evidence type="ECO:0000313" key="2">
    <source>
        <dbReference type="EMBL" id="KFB78623.1"/>
    </source>
</evidence>
<gene>
    <name evidence="2" type="ORF">AW06_000031</name>
</gene>
<name>A0A080MBP0_9PROT</name>
<dbReference type="AlphaFoldDB" id="A0A080MBP0"/>
<protein>
    <submittedName>
        <fullName evidence="2">Uncharacterized protein</fullName>
    </submittedName>
</protein>
<sequence>MAAVHPNWTKNLPATPLMKAVGRKTAISVKVVAMTARPISSAASIAAWNGVLPMRRWRMMFSISTIASSTRMPTTSDSDNAVTTLKVNPIRYITAKVGIADSGSAVAETKVARQSRRKSQTTMTARMAPSISSIIDPS</sequence>
<accession>A0A080MBP0</accession>
<dbReference type="AntiFam" id="ANF00215">
    <property type="entry name" value="Shadow ORF (opposite nolG)"/>
</dbReference>
<dbReference type="STRING" id="1453999.AW06_000031"/>
<proteinExistence type="predicted"/>
<dbReference type="Proteomes" id="UP000021315">
    <property type="component" value="Unassembled WGS sequence"/>
</dbReference>
<reference evidence="2" key="1">
    <citation type="submission" date="2014-02" db="EMBL/GenBank/DDBJ databases">
        <title>Expanding our view of genomic diversity in Candidatus Accumulibacter clades.</title>
        <authorList>
            <person name="Skennerton C.T."/>
            <person name="Barr J.J."/>
            <person name="Slater F.R."/>
            <person name="Bond P.L."/>
            <person name="Tyson G.W."/>
        </authorList>
    </citation>
    <scope>NUCLEOTIDE SEQUENCE [LARGE SCALE GENOMIC DNA]</scope>
</reference>
<feature type="compositionally biased region" description="Polar residues" evidence="1">
    <location>
        <begin position="120"/>
        <end position="138"/>
    </location>
</feature>
<dbReference type="EMBL" id="JDST02000001">
    <property type="protein sequence ID" value="KFB78623.1"/>
    <property type="molecule type" value="Genomic_DNA"/>
</dbReference>
<evidence type="ECO:0000256" key="1">
    <source>
        <dbReference type="SAM" id="MobiDB-lite"/>
    </source>
</evidence>